<dbReference type="InterPro" id="IPR015010">
    <property type="entry name" value="TERF2IP_Myb"/>
</dbReference>
<comment type="subcellular location">
    <subcellularLocation>
        <location evidence="10">Nucleus</location>
    </subcellularLocation>
    <subcellularLocation>
        <location evidence="10">Chromosome</location>
        <location evidence="10">Telomere</location>
    </subcellularLocation>
</comment>
<evidence type="ECO:0000256" key="4">
    <source>
        <dbReference type="ARBA" id="ARBA00022895"/>
    </source>
</evidence>
<feature type="compositionally biased region" description="Acidic residues" evidence="11">
    <location>
        <begin position="207"/>
        <end position="217"/>
    </location>
</feature>
<comment type="caution">
    <text evidence="13">The sequence shown here is derived from an EMBL/GenBank/DDBJ whole genome shotgun (WGS) entry which is preliminary data.</text>
</comment>
<keyword evidence="14" id="KW-1185">Reference proteome</keyword>
<dbReference type="GO" id="GO:0070187">
    <property type="term" value="C:shelterin complex"/>
    <property type="evidence" value="ECO:0007669"/>
    <property type="project" value="TreeGrafter"/>
</dbReference>
<dbReference type="SUPFAM" id="SSF46689">
    <property type="entry name" value="Homeodomain-like"/>
    <property type="match status" value="1"/>
</dbReference>
<sequence>MRFFLRPGAIKAQLQPVICAGGGVVCKMQEPNAILLMAPEEMNEVPVSTALQYVSSQYILDCVEKNEQLEVDDYRFRNDRVQTRSARPKREGTGRMGYTAEEDAAILRFVRGRKQEVCGNSLWKQMAREAITSHSWQSMKDRYRQPHSLAVEGSSVGKDVAGPNVTSTGTNGQLVVTGQVLEEQEQRITPKKRTLGVLEMAMKEFEDLDESEDDTPDIDLSSTAGADCSGLDEEIVAASSAEVIQENDDDDDDDDANMDDAEPQPEKSPDIQLAPPDEDGGPEVSGPAPKTPAPLTSAPVTSKVHRFLFDRESQEEEPPQPACDPPFTQAQLEEARQQLRYLMKESGQGLDNVTKALLKNSGDVEAALQYLRHGPQGYLWDPRDDGLLRSGGPSLHILEQKYGKVAVARRIAFLEIQ</sequence>
<feature type="region of interest" description="Disordered" evidence="11">
    <location>
        <begin position="245"/>
        <end position="301"/>
    </location>
</feature>
<dbReference type="InterPro" id="IPR001357">
    <property type="entry name" value="BRCT_dom"/>
</dbReference>
<dbReference type="Pfam" id="PF08914">
    <property type="entry name" value="Myb_Rap1"/>
    <property type="match status" value="1"/>
</dbReference>
<dbReference type="InterPro" id="IPR009057">
    <property type="entry name" value="Homeodomain-like_sf"/>
</dbReference>
<organism evidence="13 14">
    <name type="scientific">Anguilla anguilla</name>
    <name type="common">European freshwater eel</name>
    <name type="synonym">Muraena anguilla</name>
    <dbReference type="NCBI Taxonomy" id="7936"/>
    <lineage>
        <taxon>Eukaryota</taxon>
        <taxon>Metazoa</taxon>
        <taxon>Chordata</taxon>
        <taxon>Craniata</taxon>
        <taxon>Vertebrata</taxon>
        <taxon>Euteleostomi</taxon>
        <taxon>Actinopterygii</taxon>
        <taxon>Neopterygii</taxon>
        <taxon>Teleostei</taxon>
        <taxon>Anguilliformes</taxon>
        <taxon>Anguillidae</taxon>
        <taxon>Anguilla</taxon>
    </lineage>
</organism>
<evidence type="ECO:0000313" key="14">
    <source>
        <dbReference type="Proteomes" id="UP001044222"/>
    </source>
</evidence>
<accession>A0A9D3LRY9</accession>
<dbReference type="AlphaFoldDB" id="A0A9D3LRY9"/>
<evidence type="ECO:0000256" key="11">
    <source>
        <dbReference type="SAM" id="MobiDB-lite"/>
    </source>
</evidence>
<keyword evidence="6 10" id="KW-0010">Activator</keyword>
<dbReference type="GO" id="GO:0006355">
    <property type="term" value="P:regulation of DNA-templated transcription"/>
    <property type="evidence" value="ECO:0007669"/>
    <property type="project" value="UniProtKB-UniRule"/>
</dbReference>
<dbReference type="GO" id="GO:0010833">
    <property type="term" value="P:telomere maintenance via telomere lengthening"/>
    <property type="evidence" value="ECO:0007669"/>
    <property type="project" value="UniProtKB-UniRule"/>
</dbReference>
<gene>
    <name evidence="13" type="ORF">ANANG_G00248800</name>
</gene>
<reference evidence="13" key="1">
    <citation type="submission" date="2021-01" db="EMBL/GenBank/DDBJ databases">
        <title>A chromosome-scale assembly of European eel, Anguilla anguilla.</title>
        <authorList>
            <person name="Henkel C."/>
            <person name="Jong-Raadsen S.A."/>
            <person name="Dufour S."/>
            <person name="Weltzien F.-A."/>
            <person name="Palstra A.P."/>
            <person name="Pelster B."/>
            <person name="Spaink H.P."/>
            <person name="Van Den Thillart G.E."/>
            <person name="Jansen H."/>
            <person name="Zahm M."/>
            <person name="Klopp C."/>
            <person name="Cedric C."/>
            <person name="Louis A."/>
            <person name="Berthelot C."/>
            <person name="Parey E."/>
            <person name="Roest Crollius H."/>
            <person name="Montfort J."/>
            <person name="Robinson-Rechavi M."/>
            <person name="Bucao C."/>
            <person name="Bouchez O."/>
            <person name="Gislard M."/>
            <person name="Lluch J."/>
            <person name="Milhes M."/>
            <person name="Lampietro C."/>
            <person name="Lopez Roques C."/>
            <person name="Donnadieu C."/>
            <person name="Braasch I."/>
            <person name="Desvignes T."/>
            <person name="Postlethwait J."/>
            <person name="Bobe J."/>
            <person name="Guiguen Y."/>
            <person name="Dirks R."/>
        </authorList>
    </citation>
    <scope>NUCLEOTIDE SEQUENCE</scope>
    <source>
        <strain evidence="13">Tag_6206</strain>
        <tissue evidence="13">Liver</tissue>
    </source>
</reference>
<feature type="compositionally biased region" description="Acidic residues" evidence="11">
    <location>
        <begin position="245"/>
        <end position="263"/>
    </location>
</feature>
<dbReference type="SUPFAM" id="SSF52113">
    <property type="entry name" value="BRCT domain"/>
    <property type="match status" value="1"/>
</dbReference>
<evidence type="ECO:0000256" key="10">
    <source>
        <dbReference type="RuleBase" id="RU367107"/>
    </source>
</evidence>
<dbReference type="EMBL" id="JAFIRN010000014">
    <property type="protein sequence ID" value="KAG5835891.1"/>
    <property type="molecule type" value="Genomic_DNA"/>
</dbReference>
<feature type="region of interest" description="Disordered" evidence="11">
    <location>
        <begin position="207"/>
        <end position="228"/>
    </location>
</feature>
<comment type="similarity">
    <text evidence="1 10">Belongs to the RAP1 family.</text>
</comment>
<evidence type="ECO:0000256" key="5">
    <source>
        <dbReference type="ARBA" id="ARBA00023015"/>
    </source>
</evidence>
<dbReference type="Pfam" id="PF16589">
    <property type="entry name" value="BRCT_2"/>
    <property type="match status" value="1"/>
</dbReference>
<keyword evidence="5 10" id="KW-0805">Transcription regulation</keyword>
<keyword evidence="8 10" id="KW-0539">Nucleus</keyword>
<evidence type="ECO:0000256" key="7">
    <source>
        <dbReference type="ARBA" id="ARBA00023163"/>
    </source>
</evidence>
<dbReference type="PANTHER" id="PTHR16466:SF6">
    <property type="entry name" value="TELOMERIC REPEAT-BINDING FACTOR 2-INTERACTING PROTEIN 1"/>
    <property type="match status" value="1"/>
</dbReference>
<evidence type="ECO:0000256" key="1">
    <source>
        <dbReference type="ARBA" id="ARBA00010467"/>
    </source>
</evidence>
<dbReference type="GO" id="GO:0042162">
    <property type="term" value="F:telomeric DNA binding"/>
    <property type="evidence" value="ECO:0007669"/>
    <property type="project" value="TreeGrafter"/>
</dbReference>
<dbReference type="InterPro" id="IPR039595">
    <property type="entry name" value="TE2IP/Rap1"/>
</dbReference>
<evidence type="ECO:0000259" key="12">
    <source>
        <dbReference type="PROSITE" id="PS50172"/>
    </source>
</evidence>
<dbReference type="Gene3D" id="1.10.10.60">
    <property type="entry name" value="Homeodomain-like"/>
    <property type="match status" value="1"/>
</dbReference>
<comment type="subunit">
    <text evidence="10">Homodimer.</text>
</comment>
<dbReference type="GO" id="GO:0031848">
    <property type="term" value="P:protection from non-homologous end joining at telomere"/>
    <property type="evidence" value="ECO:0007669"/>
    <property type="project" value="TreeGrafter"/>
</dbReference>
<protein>
    <recommendedName>
        <fullName evidence="2 10">Telomeric repeat-binding factor 2-interacting protein 1</fullName>
        <shortName evidence="10">TERF2-interacting telomeric protein 1</shortName>
    </recommendedName>
    <alternativeName>
        <fullName evidence="9 10">Repressor/activator protein 1 homolog</fullName>
    </alternativeName>
</protein>
<comment type="function">
    <text evidence="10">Acts both as a regulator of telomere function and as a transcription regulator. Involved in the regulation of telomere length and protection as a component of the shelterin complex (telosome). Does not bind DNA directly: recruited to telomeric double-stranded 5'-TTAGGG-3' repeats via its interaction with terf2. Independently of its function in telomeres, also acts as a transcription regulator: recruited to extratelomeric 5'-TTAGGG-3' sites via its association with terf2 or other factors, and regulates gene expression.</text>
</comment>
<dbReference type="GO" id="GO:0005654">
    <property type="term" value="C:nucleoplasm"/>
    <property type="evidence" value="ECO:0007669"/>
    <property type="project" value="UniProtKB-ARBA"/>
</dbReference>
<evidence type="ECO:0000256" key="2">
    <source>
        <dbReference type="ARBA" id="ARBA00017805"/>
    </source>
</evidence>
<feature type="domain" description="BRCT" evidence="12">
    <location>
        <begin position="1"/>
        <end position="76"/>
    </location>
</feature>
<evidence type="ECO:0000256" key="8">
    <source>
        <dbReference type="ARBA" id="ARBA00023242"/>
    </source>
</evidence>
<keyword evidence="3 10" id="KW-0158">Chromosome</keyword>
<dbReference type="Proteomes" id="UP001044222">
    <property type="component" value="Chromosome 14"/>
</dbReference>
<evidence type="ECO:0000256" key="3">
    <source>
        <dbReference type="ARBA" id="ARBA00022454"/>
    </source>
</evidence>
<name>A0A9D3LRY9_ANGAN</name>
<proteinExistence type="inferred from homology"/>
<keyword evidence="7 10" id="KW-0804">Transcription</keyword>
<dbReference type="InterPro" id="IPR036420">
    <property type="entry name" value="BRCT_dom_sf"/>
</dbReference>
<evidence type="ECO:0000313" key="13">
    <source>
        <dbReference type="EMBL" id="KAG5835891.1"/>
    </source>
</evidence>
<dbReference type="PROSITE" id="PS50172">
    <property type="entry name" value="BRCT"/>
    <property type="match status" value="1"/>
</dbReference>
<dbReference type="SUPFAM" id="SSF46934">
    <property type="entry name" value="UBA-like"/>
    <property type="match status" value="1"/>
</dbReference>
<evidence type="ECO:0000256" key="6">
    <source>
        <dbReference type="ARBA" id="ARBA00023159"/>
    </source>
</evidence>
<dbReference type="InterPro" id="IPR009060">
    <property type="entry name" value="UBA-like_sf"/>
</dbReference>
<dbReference type="FunFam" id="1.10.10.60:FF:000246">
    <property type="entry name" value="Telomeric repeat-binding factor 2-interacting protein 1"/>
    <property type="match status" value="1"/>
</dbReference>
<evidence type="ECO:0000256" key="9">
    <source>
        <dbReference type="ARBA" id="ARBA00032471"/>
    </source>
</evidence>
<dbReference type="CDD" id="cd11655">
    <property type="entry name" value="rap1_myb-like"/>
    <property type="match status" value="1"/>
</dbReference>
<keyword evidence="4 10" id="KW-0779">Telomere</keyword>
<dbReference type="PANTHER" id="PTHR16466">
    <property type="entry name" value="TELOMERE REPEAT-BINDING FACTOR 2-INTERACTING PROTEIN 1"/>
    <property type="match status" value="1"/>
</dbReference>